<keyword evidence="1" id="KW-0812">Transmembrane</keyword>
<keyword evidence="1" id="KW-0472">Membrane</keyword>
<dbReference type="PANTHER" id="PTHR14969:SF13">
    <property type="entry name" value="AT30094P"/>
    <property type="match status" value="1"/>
</dbReference>
<protein>
    <submittedName>
        <fullName evidence="3">Phosphatidic acid phosphatase type 2/haloperoxidase</fullName>
    </submittedName>
</protein>
<dbReference type="PATRIC" id="fig|35623.3.peg.1034"/>
<dbReference type="InterPro" id="IPR000326">
    <property type="entry name" value="PAP2/HPO"/>
</dbReference>
<evidence type="ECO:0000313" key="4">
    <source>
        <dbReference type="Proteomes" id="UP000032434"/>
    </source>
</evidence>
<keyword evidence="4" id="KW-1185">Reference proteome</keyword>
<proteinExistence type="predicted"/>
<dbReference type="FunCoup" id="A0A061AJE1">
    <property type="interactions" value="11"/>
</dbReference>
<feature type="transmembrane region" description="Helical" evidence="1">
    <location>
        <begin position="202"/>
        <end position="218"/>
    </location>
</feature>
<dbReference type="STRING" id="35623.Aocu_10340"/>
<feature type="transmembrane region" description="Helical" evidence="1">
    <location>
        <begin position="238"/>
        <end position="256"/>
    </location>
</feature>
<reference evidence="4" key="1">
    <citation type="submission" date="2014-05" db="EMBL/GenBank/DDBJ databases">
        <authorList>
            <person name="Kube M."/>
        </authorList>
    </citation>
    <scope>NUCLEOTIDE SEQUENCE [LARGE SCALE GENOMIC DNA]</scope>
</reference>
<dbReference type="SUPFAM" id="SSF48317">
    <property type="entry name" value="Acid phosphatase/Vanadium-dependent haloperoxidase"/>
    <property type="match status" value="1"/>
</dbReference>
<feature type="transmembrane region" description="Helical" evidence="1">
    <location>
        <begin position="119"/>
        <end position="140"/>
    </location>
</feature>
<dbReference type="CDD" id="cd03392">
    <property type="entry name" value="PAP2_like_2"/>
    <property type="match status" value="1"/>
</dbReference>
<evidence type="ECO:0000259" key="2">
    <source>
        <dbReference type="SMART" id="SM00014"/>
    </source>
</evidence>
<keyword evidence="3" id="KW-0575">Peroxidase</keyword>
<dbReference type="Pfam" id="PF01569">
    <property type="entry name" value="PAP2"/>
    <property type="match status" value="1"/>
</dbReference>
<feature type="domain" description="Phosphatidic acid phosphatase type 2/haloperoxidase" evidence="2">
    <location>
        <begin position="49"/>
        <end position="161"/>
    </location>
</feature>
<feature type="transmembrane region" description="Helical" evidence="1">
    <location>
        <begin position="21"/>
        <end position="43"/>
    </location>
</feature>
<feature type="transmembrane region" description="Helical" evidence="1">
    <location>
        <begin position="49"/>
        <end position="67"/>
    </location>
</feature>
<feature type="transmembrane region" description="Helical" evidence="1">
    <location>
        <begin position="268"/>
        <end position="286"/>
    </location>
</feature>
<organism evidence="3 4">
    <name type="scientific">Acholeplasma oculi</name>
    <dbReference type="NCBI Taxonomy" id="35623"/>
    <lineage>
        <taxon>Bacteria</taxon>
        <taxon>Bacillati</taxon>
        <taxon>Mycoplasmatota</taxon>
        <taxon>Mollicutes</taxon>
        <taxon>Acholeplasmatales</taxon>
        <taxon>Acholeplasmataceae</taxon>
        <taxon>Acholeplasma</taxon>
    </lineage>
</organism>
<gene>
    <name evidence="3" type="ORF">Aocu_10340</name>
</gene>
<dbReference type="OrthoDB" id="9789113at2"/>
<dbReference type="RefSeq" id="WP_045749559.1">
    <property type="nucleotide sequence ID" value="NZ_FUZK01000001.1"/>
</dbReference>
<accession>A0A061AJE1</accession>
<dbReference type="KEGG" id="aoc:Aocu_10340"/>
<keyword evidence="1" id="KW-1133">Transmembrane helix</keyword>
<dbReference type="Proteomes" id="UP000032434">
    <property type="component" value="Chromosome 1"/>
</dbReference>
<dbReference type="PANTHER" id="PTHR14969">
    <property type="entry name" value="SPHINGOSINE-1-PHOSPHATE PHOSPHOHYDROLASE"/>
    <property type="match status" value="1"/>
</dbReference>
<dbReference type="GO" id="GO:0004601">
    <property type="term" value="F:peroxidase activity"/>
    <property type="evidence" value="ECO:0007669"/>
    <property type="project" value="UniProtKB-KW"/>
</dbReference>
<feature type="transmembrane region" description="Helical" evidence="1">
    <location>
        <begin position="176"/>
        <end position="196"/>
    </location>
</feature>
<sequence length="291" mass="33092">MNEIEIVRWVQGIRFPLLDELFKIITELGDQLAFIAIALTIYWFFNKRIAFKLVFVFISSAIVNEVLKAIIMRPRPYVVDPDTNVGTSTHGYAFPSGHAQNTGVITTVLNQNFGKKNPWLRWVLLAFLILVPFSRVYLGQHYPSDVVVGLLLGITIAYGISILVDKMGEKEHIYGMYAIIPLLLGVLILSLLGQPYEEVKNIFVALGGLTGFFLGYFIDKKYIQYHEYPKGIKILYRLMIGALIVMIFYLGLSILFDMIAVDNQYLDYIRYMFVGFGGSALSMLTFKKLKV</sequence>
<dbReference type="InterPro" id="IPR036938">
    <property type="entry name" value="PAP2/HPO_sf"/>
</dbReference>
<dbReference type="InParanoid" id="A0A061AJE1"/>
<dbReference type="EMBL" id="LK028559">
    <property type="protein sequence ID" value="CDR31107.1"/>
    <property type="molecule type" value="Genomic_DNA"/>
</dbReference>
<name>A0A061AJE1_9MOLU</name>
<feature type="transmembrane region" description="Helical" evidence="1">
    <location>
        <begin position="146"/>
        <end position="164"/>
    </location>
</feature>
<evidence type="ECO:0000313" key="3">
    <source>
        <dbReference type="EMBL" id="CDR31107.1"/>
    </source>
</evidence>
<keyword evidence="3" id="KW-0560">Oxidoreductase</keyword>
<dbReference type="HOGENOM" id="CLU_068892_1_0_14"/>
<dbReference type="SMART" id="SM00014">
    <property type="entry name" value="acidPPc"/>
    <property type="match status" value="1"/>
</dbReference>
<dbReference type="Gene3D" id="1.20.144.10">
    <property type="entry name" value="Phosphatidic acid phosphatase type 2/haloperoxidase"/>
    <property type="match status" value="2"/>
</dbReference>
<evidence type="ECO:0000256" key="1">
    <source>
        <dbReference type="SAM" id="Phobius"/>
    </source>
</evidence>
<dbReference type="AlphaFoldDB" id="A0A061AJE1"/>